<dbReference type="Proteomes" id="UP000255467">
    <property type="component" value="Unassembled WGS sequence"/>
</dbReference>
<keyword evidence="2" id="KW-1185">Reference proteome</keyword>
<organism evidence="1 2">
    <name type="scientific">Nocardia otitidiscaviarum</name>
    <dbReference type="NCBI Taxonomy" id="1823"/>
    <lineage>
        <taxon>Bacteria</taxon>
        <taxon>Bacillati</taxon>
        <taxon>Actinomycetota</taxon>
        <taxon>Actinomycetes</taxon>
        <taxon>Mycobacteriales</taxon>
        <taxon>Nocardiaceae</taxon>
        <taxon>Nocardia</taxon>
    </lineage>
</organism>
<reference evidence="1 2" key="1">
    <citation type="submission" date="2018-06" db="EMBL/GenBank/DDBJ databases">
        <authorList>
            <consortium name="Pathogen Informatics"/>
            <person name="Doyle S."/>
        </authorList>
    </citation>
    <scope>NUCLEOTIDE SEQUENCE [LARGE SCALE GENOMIC DNA]</scope>
    <source>
        <strain evidence="1 2">NCTC1934</strain>
    </source>
</reference>
<dbReference type="AlphaFoldDB" id="A0A378YDE0"/>
<gene>
    <name evidence="1" type="ORF">NCTC1934_01974</name>
</gene>
<dbReference type="OrthoDB" id="3829914at2"/>
<dbReference type="RefSeq" id="WP_039808673.1">
    <property type="nucleotide sequence ID" value="NZ_UGRY01000002.1"/>
</dbReference>
<protein>
    <submittedName>
        <fullName evidence="1">Uncharacterized protein</fullName>
    </submittedName>
</protein>
<name>A0A378YDE0_9NOCA</name>
<accession>A0A378YDE0</accession>
<sequence>MSYDQILLPSGVARTPAEVDAYLTAQEGQPEAGIVAEIAAELERRDGELPEADSFLSSTPLGGKDNGATLVVSTPYDAIGHVRALLFELATPRGYAVYDPQLTWLADPAGHIPATVTHGGAGEFPYVTRELLDLWLPALADPGPYLIVERGDQRYVQTYRHPDGRYTLEYRDGSPDRHFATSVDDAATVADLIWAWTTEDRADFDALDWERLEL</sequence>
<evidence type="ECO:0000313" key="1">
    <source>
        <dbReference type="EMBL" id="SUA75222.1"/>
    </source>
</evidence>
<proteinExistence type="predicted"/>
<dbReference type="STRING" id="1406858.GCA_000710895_00303"/>
<dbReference type="EMBL" id="UGRY01000002">
    <property type="protein sequence ID" value="SUA75222.1"/>
    <property type="molecule type" value="Genomic_DNA"/>
</dbReference>
<evidence type="ECO:0000313" key="2">
    <source>
        <dbReference type="Proteomes" id="UP000255467"/>
    </source>
</evidence>